<proteinExistence type="predicted"/>
<accession>A0A7I7LHH3</accession>
<dbReference type="Proteomes" id="UP000467164">
    <property type="component" value="Chromosome"/>
</dbReference>
<evidence type="ECO:0000313" key="2">
    <source>
        <dbReference type="EMBL" id="BBX59037.1"/>
    </source>
</evidence>
<dbReference type="Pfam" id="PF09722">
    <property type="entry name" value="Xre_MbcA_ParS_C"/>
    <property type="match status" value="1"/>
</dbReference>
<evidence type="ECO:0000259" key="1">
    <source>
        <dbReference type="Pfam" id="PF09722"/>
    </source>
</evidence>
<dbReference type="InterPro" id="IPR024467">
    <property type="entry name" value="Xre/MbcA/ParS-like_toxin-bd"/>
</dbReference>
<dbReference type="InterPro" id="IPR001387">
    <property type="entry name" value="Cro/C1-type_HTH"/>
</dbReference>
<organism evidence="2 3">
    <name type="scientific">Mycobacterium shottsii</name>
    <dbReference type="NCBI Taxonomy" id="133549"/>
    <lineage>
        <taxon>Bacteria</taxon>
        <taxon>Bacillati</taxon>
        <taxon>Actinomycetota</taxon>
        <taxon>Actinomycetes</taxon>
        <taxon>Mycobacteriales</taxon>
        <taxon>Mycobacteriaceae</taxon>
        <taxon>Mycobacterium</taxon>
        <taxon>Mycobacterium ulcerans group</taxon>
    </lineage>
</organism>
<dbReference type="EMBL" id="AP022572">
    <property type="protein sequence ID" value="BBX59037.1"/>
    <property type="molecule type" value="Genomic_DNA"/>
</dbReference>
<evidence type="ECO:0000313" key="3">
    <source>
        <dbReference type="Proteomes" id="UP000467164"/>
    </source>
</evidence>
<dbReference type="AlphaFoldDB" id="A0A7I7LHH3"/>
<dbReference type="CDD" id="cd00093">
    <property type="entry name" value="HTH_XRE"/>
    <property type="match status" value="1"/>
</dbReference>
<name>A0A7I7LHH3_9MYCO</name>
<dbReference type="KEGG" id="msho:MSHO_43820"/>
<protein>
    <recommendedName>
        <fullName evidence="1">Antitoxin Xre/MbcA/ParS-like toxin-binding domain-containing protein</fullName>
    </recommendedName>
</protein>
<reference evidence="2 3" key="1">
    <citation type="journal article" date="2019" name="Emerg. Microbes Infect.">
        <title>Comprehensive subspecies identification of 175 nontuberculous mycobacteria species based on 7547 genomic profiles.</title>
        <authorList>
            <person name="Matsumoto Y."/>
            <person name="Kinjo T."/>
            <person name="Motooka D."/>
            <person name="Nabeya D."/>
            <person name="Jung N."/>
            <person name="Uechi K."/>
            <person name="Horii T."/>
            <person name="Iida T."/>
            <person name="Fujita J."/>
            <person name="Nakamura S."/>
        </authorList>
    </citation>
    <scope>NUCLEOTIDE SEQUENCE [LARGE SCALE GENOMIC DNA]</scope>
    <source>
        <strain evidence="2 3">JCM 12657</strain>
    </source>
</reference>
<feature type="domain" description="Antitoxin Xre/MbcA/ParS-like toxin-binding" evidence="1">
    <location>
        <begin position="129"/>
        <end position="174"/>
    </location>
</feature>
<sequence length="179" mass="18798">MARLPAYAGAQLVVTLQPTKKIGYSDDMATKKAGGAKSASKKVAVRAPVKRAPTAKAAAVGARKSRVAADDPLSEQRVLYLANVFSRAQLAKLIGVSPSQTSRWASGEERPGPAAAPALIDLEHMYSRARLVWGGDSARIWMESANAFLGGARPLDVLITEGASRVLQALDAEMWGGAA</sequence>
<gene>
    <name evidence="2" type="ORF">MSHO_43820</name>
</gene>
<keyword evidence="3" id="KW-1185">Reference proteome</keyword>